<gene>
    <name evidence="1" type="ORF">H2LOC_009765</name>
</gene>
<dbReference type="InterPro" id="IPR036412">
    <property type="entry name" value="HAD-like_sf"/>
</dbReference>
<dbReference type="PANTHER" id="PTHR10000:SF8">
    <property type="entry name" value="HAD SUPERFAMILY HYDROLASE-LIKE, TYPE 3"/>
    <property type="match status" value="1"/>
</dbReference>
<keyword evidence="1" id="KW-0378">Hydrolase</keyword>
<dbReference type="GO" id="GO:0000287">
    <property type="term" value="F:magnesium ion binding"/>
    <property type="evidence" value="ECO:0007669"/>
    <property type="project" value="TreeGrafter"/>
</dbReference>
<dbReference type="InterPro" id="IPR023214">
    <property type="entry name" value="HAD_sf"/>
</dbReference>
<dbReference type="EMBL" id="CP046052">
    <property type="protein sequence ID" value="QGM48020.1"/>
    <property type="molecule type" value="Genomic_DNA"/>
</dbReference>
<dbReference type="NCBIfam" id="TIGR01484">
    <property type="entry name" value="HAD-SF-IIB"/>
    <property type="match status" value="1"/>
</dbReference>
<reference evidence="1 2" key="1">
    <citation type="submission" date="2019-11" db="EMBL/GenBank/DDBJ databases">
        <title>The genome sequence of Methylocystis heyeri.</title>
        <authorList>
            <person name="Oshkin I.Y."/>
            <person name="Miroshnikov K."/>
            <person name="Dedysh S.N."/>
        </authorList>
    </citation>
    <scope>NUCLEOTIDE SEQUENCE [LARGE SCALE GENOMIC DNA]</scope>
    <source>
        <strain evidence="1 2">H2</strain>
    </source>
</reference>
<evidence type="ECO:0000313" key="2">
    <source>
        <dbReference type="Proteomes" id="UP000309061"/>
    </source>
</evidence>
<dbReference type="InterPro" id="IPR006379">
    <property type="entry name" value="HAD-SF_hydro_IIB"/>
</dbReference>
<dbReference type="Proteomes" id="UP000309061">
    <property type="component" value="Chromosome"/>
</dbReference>
<sequence>MKPLENAELSTFRDVRFVLTDMDETLTHQGRLAANAYAALERLQTAGVKVIPVTGAPAGWCDQMARMWPVDGVIGENGGLFFQRSGDGHGVERHFWHDDDQDRAVVWERLTKIGEQVRKAAPSASFAQDQPFRLTSLAFARPQNQAEQEAILGALREAPADTTVNNLWVLGWLGGYDKLAMSRRVLRDHYGLDIETDPGAVLYSGDSTNDAPMFSFFEHSVGVSTVVQYLDQLPAPPRWITRGPGGAGFVEIADAVIASRAF</sequence>
<dbReference type="PANTHER" id="PTHR10000">
    <property type="entry name" value="PHOSPHOSERINE PHOSPHATASE"/>
    <property type="match status" value="1"/>
</dbReference>
<name>A0A6B8KM10_9HYPH</name>
<dbReference type="GO" id="GO:0005829">
    <property type="term" value="C:cytosol"/>
    <property type="evidence" value="ECO:0007669"/>
    <property type="project" value="TreeGrafter"/>
</dbReference>
<dbReference type="KEGG" id="mhey:H2LOC_009765"/>
<dbReference type="Gene3D" id="3.40.50.1000">
    <property type="entry name" value="HAD superfamily/HAD-like"/>
    <property type="match status" value="2"/>
</dbReference>
<protein>
    <submittedName>
        <fullName evidence="1">HAD-IIB family hydrolase</fullName>
    </submittedName>
</protein>
<keyword evidence="2" id="KW-1185">Reference proteome</keyword>
<organism evidence="1 2">
    <name type="scientific">Methylocystis heyeri</name>
    <dbReference type="NCBI Taxonomy" id="391905"/>
    <lineage>
        <taxon>Bacteria</taxon>
        <taxon>Pseudomonadati</taxon>
        <taxon>Pseudomonadota</taxon>
        <taxon>Alphaproteobacteria</taxon>
        <taxon>Hyphomicrobiales</taxon>
        <taxon>Methylocystaceae</taxon>
        <taxon>Methylocystis</taxon>
    </lineage>
</organism>
<dbReference type="SUPFAM" id="SSF56784">
    <property type="entry name" value="HAD-like"/>
    <property type="match status" value="1"/>
</dbReference>
<evidence type="ECO:0000313" key="1">
    <source>
        <dbReference type="EMBL" id="QGM48020.1"/>
    </source>
</evidence>
<proteinExistence type="predicted"/>
<dbReference type="GO" id="GO:0016791">
    <property type="term" value="F:phosphatase activity"/>
    <property type="evidence" value="ECO:0007669"/>
    <property type="project" value="TreeGrafter"/>
</dbReference>
<dbReference type="Pfam" id="PF08282">
    <property type="entry name" value="Hydrolase_3"/>
    <property type="match status" value="1"/>
</dbReference>
<accession>A0A6B8KM10</accession>
<dbReference type="AlphaFoldDB" id="A0A6B8KM10"/>
<dbReference type="OrthoDB" id="5292903at2"/>